<organism evidence="2 3">
    <name type="scientific">Duncaniella freteri</name>
    <dbReference type="NCBI Taxonomy" id="2530391"/>
    <lineage>
        <taxon>Bacteria</taxon>
        <taxon>Pseudomonadati</taxon>
        <taxon>Bacteroidota</taxon>
        <taxon>Bacteroidia</taxon>
        <taxon>Bacteroidales</taxon>
        <taxon>Muribaculaceae</taxon>
        <taxon>Duncaniella</taxon>
    </lineage>
</organism>
<evidence type="ECO:0000313" key="2">
    <source>
        <dbReference type="EMBL" id="TGG39678.1"/>
    </source>
</evidence>
<dbReference type="Gene3D" id="3.40.50.300">
    <property type="entry name" value="P-loop containing nucleotide triphosphate hydrolases"/>
    <property type="match status" value="1"/>
</dbReference>
<name>A0A4Z0V8H1_9BACT</name>
<reference evidence="2 3" key="1">
    <citation type="submission" date="2019-02" db="EMBL/GenBank/DDBJ databases">
        <title>Isolation and identification of novel species under the genus Muribaculum.</title>
        <authorList>
            <person name="Miyake S."/>
            <person name="Ding Y."/>
            <person name="Low A."/>
            <person name="Soh M."/>
            <person name="Seedorf H."/>
        </authorList>
    </citation>
    <scope>NUCLEOTIDE SEQUENCE [LARGE SCALE GENOMIC DNA]</scope>
    <source>
        <strain evidence="2 3">TLL-A3</strain>
    </source>
</reference>
<dbReference type="RefSeq" id="WP_135470420.1">
    <property type="nucleotide sequence ID" value="NZ_CASJDB010000066.1"/>
</dbReference>
<dbReference type="InterPro" id="IPR011604">
    <property type="entry name" value="PDDEXK-like_dom_sf"/>
</dbReference>
<dbReference type="Gene3D" id="3.90.320.10">
    <property type="match status" value="1"/>
</dbReference>
<evidence type="ECO:0000259" key="1">
    <source>
        <dbReference type="Pfam" id="PF12705"/>
    </source>
</evidence>
<evidence type="ECO:0000313" key="3">
    <source>
        <dbReference type="Proteomes" id="UP000297635"/>
    </source>
</evidence>
<dbReference type="InterPro" id="IPR027417">
    <property type="entry name" value="P-loop_NTPase"/>
</dbReference>
<protein>
    <submittedName>
        <fullName evidence="2">PD-(D/E)XK nuclease family protein</fullName>
    </submittedName>
</protein>
<dbReference type="EMBL" id="SJSA01000001">
    <property type="protein sequence ID" value="TGG39678.1"/>
    <property type="molecule type" value="Genomic_DNA"/>
</dbReference>
<dbReference type="SUPFAM" id="SSF52540">
    <property type="entry name" value="P-loop containing nucleoside triphosphate hydrolases"/>
    <property type="match status" value="1"/>
</dbReference>
<dbReference type="Proteomes" id="UP000297635">
    <property type="component" value="Unassembled WGS sequence"/>
</dbReference>
<dbReference type="InterPro" id="IPR038726">
    <property type="entry name" value="PDDEXK_AddAB-type"/>
</dbReference>
<dbReference type="GeneID" id="82148699"/>
<gene>
    <name evidence="2" type="ORF">EZ315_02775</name>
</gene>
<feature type="domain" description="PD-(D/E)XK endonuclease-like" evidence="1">
    <location>
        <begin position="679"/>
        <end position="978"/>
    </location>
</feature>
<dbReference type="AlphaFoldDB" id="A0A4Z0V8H1"/>
<proteinExistence type="predicted"/>
<keyword evidence="3" id="KW-1185">Reference proteome</keyword>
<sequence length="980" mass="112855">MTPFLRQVAEVYLANERDDIMDYCFVFPNKRSGIFFRHYLRQLAKGSPLCMPDISTIGELTARIVPLVEAPRMEQLFILYNEYRKIGGEDIDFDRFLFWGEMILSDFNDVDQYLVEPSKLFVNLRRYREVSANYLTDEQREILSRYWGEQFESPSPDRFWEHLHYNSPTELEQKFLKLWEVLDPLYHRFTSTLQDSGMGTQGMIARRAVESLRKCRTSDLSCRRYIFVGFNVLTLAELSMFELLDAKGVADFYWDNASPAMRDKGNAASRFIDRNTERFRSRYDIDTIYPHTGVEFPEIHLKGIPSSTGQAKMAGKLLNDWITDGTISDPANAINTAVVLPDDSLLIPMIHSVPEQMSNLNVTMGLPMRTTSFASLINSLVSMHLRATETRGEWCYFYDDIKNVATHPLLGAIDREGCDAIMRTLMQQRIYMLPASEAQRLAPATAYVFAPIDNPNSIDSVYSYFHTLLTSLKEALASHDNDPEKFFVSSYLDALDELRGAALKWGIEMKDSTFIQLLQKAISGVSVSFIGEPLRGLQIMGVLETRALDFDNIILLSMNERIFPRKHYSRSFIPDSLRRSYGMATTDFQESIYAYYFYRLISRARNVAIYYDSRNGATYSCEMSRYITQLIYLHPECKISHSSGIYEFTPPEKPVIAIERTPEIKQRLLEFCIPGGRPLSASSINDYISCPLRFYLQQLGGLNADNELTDYMDSATYGTIVHAVAEKVYTGWRGDAQSIKITDDMLDGIIKSKSTLDRLITECINKEFNRRGEGDTTPLVGEARVMGNLIKHILVRMFEEEKKFTPFDFIDAEHRIEGTMRLADDLTINIKQYIDRVDRVYPSGGYGDPARGCIRIVDYKTGGDKTEFTTLDHLFDPTIKDRRHALLQAFFYARAYAEKFRYDGPIQPMIYKLKTLYSEGLKPISFNKSPLEDYHEIIDEYMTRFEALIREIILSDKPFSQAECDDTCSFCRFKTLCRRQ</sequence>
<accession>A0A4Z0V8H1</accession>
<dbReference type="Pfam" id="PF12705">
    <property type="entry name" value="PDDEXK_1"/>
    <property type="match status" value="1"/>
</dbReference>
<comment type="caution">
    <text evidence="2">The sequence shown here is derived from an EMBL/GenBank/DDBJ whole genome shotgun (WGS) entry which is preliminary data.</text>
</comment>